<dbReference type="AlphaFoldDB" id="A0A346Y755"/>
<gene>
    <name evidence="2" type="ORF">DVS28_b0562</name>
</gene>
<geneLocation type="plasmid" evidence="3">
    <name>pedy32-46i</name>
</geneLocation>
<reference evidence="2 3" key="1">
    <citation type="submission" date="2018-09" db="EMBL/GenBank/DDBJ databases">
        <title>Complete genome sequence of Euzebya sp. DY32-46 isolated from seawater of Pacific Ocean.</title>
        <authorList>
            <person name="Xu L."/>
            <person name="Wu Y.-H."/>
            <person name="Xu X.-W."/>
        </authorList>
    </citation>
    <scope>NUCLEOTIDE SEQUENCE [LARGE SCALE GENOMIC DNA]</scope>
    <source>
        <strain evidence="2 3">DY32-46</strain>
        <plasmid evidence="3">pedy32-46i</plasmid>
    </source>
</reference>
<protein>
    <submittedName>
        <fullName evidence="2">Putative integral membrane protein</fullName>
    </submittedName>
</protein>
<keyword evidence="1" id="KW-1133">Transmembrane helix</keyword>
<feature type="transmembrane region" description="Helical" evidence="1">
    <location>
        <begin position="149"/>
        <end position="167"/>
    </location>
</feature>
<dbReference type="KEGG" id="euz:DVS28_b0562"/>
<keyword evidence="3" id="KW-1185">Reference proteome</keyword>
<dbReference type="Pfam" id="PF04307">
    <property type="entry name" value="YdjM"/>
    <property type="match status" value="1"/>
</dbReference>
<feature type="transmembrane region" description="Helical" evidence="1">
    <location>
        <begin position="80"/>
        <end position="113"/>
    </location>
</feature>
<dbReference type="PANTHER" id="PTHR35531:SF1">
    <property type="entry name" value="INNER MEMBRANE PROTEIN YBCI-RELATED"/>
    <property type="match status" value="1"/>
</dbReference>
<dbReference type="PANTHER" id="PTHR35531">
    <property type="entry name" value="INNER MEMBRANE PROTEIN YBCI-RELATED"/>
    <property type="match status" value="1"/>
</dbReference>
<feature type="transmembrane region" description="Helical" evidence="1">
    <location>
        <begin position="187"/>
        <end position="213"/>
    </location>
</feature>
<keyword evidence="2" id="KW-0614">Plasmid</keyword>
<evidence type="ECO:0000313" key="2">
    <source>
        <dbReference type="EMBL" id="AXV10302.1"/>
    </source>
</evidence>
<proteinExistence type="predicted"/>
<dbReference type="RefSeq" id="WP_114594865.1">
    <property type="nucleotide sequence ID" value="NZ_CP031166.1"/>
</dbReference>
<dbReference type="OrthoDB" id="3425909at2"/>
<dbReference type="EMBL" id="CP031166">
    <property type="protein sequence ID" value="AXV10302.1"/>
    <property type="molecule type" value="Genomic_DNA"/>
</dbReference>
<keyword evidence="1" id="KW-0812">Transmembrane</keyword>
<keyword evidence="1" id="KW-0472">Membrane</keyword>
<dbReference type="Proteomes" id="UP000264006">
    <property type="component" value="Plasmid pEDY32-46I"/>
</dbReference>
<sequence length="220" mass="21927">MLAKGHALSGAAAFLAAAPFVTSNPAELAVGTLLCAGAATAPDIDHPGSTVSRTGGLATQALGAAVNMAAGGHRQATHSLAFVIAATAAVHFAIVAPAVSTPAAVLTGFLLAVSGPLLARTFGGRLSFGAFFLMAAGSAWAIHNGLVPLGEWFTIAVGLGTFTHLLGDMLTPEGVPLLWPMRRRFGIGLFTTAGAVEGVFTFLLAIGTLGLAVRAVTGVA</sequence>
<evidence type="ECO:0000256" key="1">
    <source>
        <dbReference type="SAM" id="Phobius"/>
    </source>
</evidence>
<dbReference type="InterPro" id="IPR007404">
    <property type="entry name" value="YdjM-like"/>
</dbReference>
<organism evidence="2 3">
    <name type="scientific">Euzebya pacifica</name>
    <dbReference type="NCBI Taxonomy" id="1608957"/>
    <lineage>
        <taxon>Bacteria</taxon>
        <taxon>Bacillati</taxon>
        <taxon>Actinomycetota</taxon>
        <taxon>Nitriliruptoria</taxon>
        <taxon>Euzebyales</taxon>
    </lineage>
</organism>
<name>A0A346Y755_9ACTN</name>
<accession>A0A346Y755</accession>
<feature type="transmembrane region" description="Helical" evidence="1">
    <location>
        <begin position="125"/>
        <end position="143"/>
    </location>
</feature>
<evidence type="ECO:0000313" key="3">
    <source>
        <dbReference type="Proteomes" id="UP000264006"/>
    </source>
</evidence>